<accession>A0ABR1AX63</accession>
<dbReference type="Proteomes" id="UP001359485">
    <property type="component" value="Unassembled WGS sequence"/>
</dbReference>
<dbReference type="Pfam" id="PF03148">
    <property type="entry name" value="Tektin"/>
    <property type="match status" value="1"/>
</dbReference>
<dbReference type="PANTHER" id="PTHR19960">
    <property type="entry name" value="TEKTIN"/>
    <property type="match status" value="1"/>
</dbReference>
<keyword evidence="3" id="KW-0966">Cell projection</keyword>
<evidence type="ECO:0000313" key="4">
    <source>
        <dbReference type="EMBL" id="KAK6630788.1"/>
    </source>
</evidence>
<comment type="similarity">
    <text evidence="1 3">Belongs to the tektin family.</text>
</comment>
<proteinExistence type="inferred from homology"/>
<evidence type="ECO:0000256" key="3">
    <source>
        <dbReference type="RuleBase" id="RU367040"/>
    </source>
</evidence>
<comment type="caution">
    <text evidence="4">The sequence shown here is derived from an EMBL/GenBank/DDBJ whole genome shotgun (WGS) entry which is preliminary data.</text>
</comment>
<name>A0ABR1AX63_POLSC</name>
<keyword evidence="5" id="KW-1185">Reference proteome</keyword>
<dbReference type="EMBL" id="JAWJWF010000007">
    <property type="protein sequence ID" value="KAK6630788.1"/>
    <property type="molecule type" value="Genomic_DNA"/>
</dbReference>
<keyword evidence="3" id="KW-0969">Cilium</keyword>
<evidence type="ECO:0000256" key="1">
    <source>
        <dbReference type="ARBA" id="ARBA00007209"/>
    </source>
</evidence>
<reference evidence="4 5" key="1">
    <citation type="submission" date="2023-09" db="EMBL/GenBank/DDBJ databases">
        <title>Genomes of two closely related lineages of the louse Polyplax serrata with different host specificities.</title>
        <authorList>
            <person name="Martinu J."/>
            <person name="Tarabai H."/>
            <person name="Stefka J."/>
            <person name="Hypsa V."/>
        </authorList>
    </citation>
    <scope>NUCLEOTIDE SEQUENCE [LARGE SCALE GENOMIC DNA]</scope>
    <source>
        <strain evidence="4">98ZLc_SE</strain>
    </source>
</reference>
<protein>
    <recommendedName>
        <fullName evidence="3">Tektin</fullName>
    </recommendedName>
</protein>
<evidence type="ECO:0000313" key="5">
    <source>
        <dbReference type="Proteomes" id="UP001359485"/>
    </source>
</evidence>
<organism evidence="4 5">
    <name type="scientific">Polyplax serrata</name>
    <name type="common">Common mouse louse</name>
    <dbReference type="NCBI Taxonomy" id="468196"/>
    <lineage>
        <taxon>Eukaryota</taxon>
        <taxon>Metazoa</taxon>
        <taxon>Ecdysozoa</taxon>
        <taxon>Arthropoda</taxon>
        <taxon>Hexapoda</taxon>
        <taxon>Insecta</taxon>
        <taxon>Pterygota</taxon>
        <taxon>Neoptera</taxon>
        <taxon>Paraneoptera</taxon>
        <taxon>Psocodea</taxon>
        <taxon>Troctomorpha</taxon>
        <taxon>Phthiraptera</taxon>
        <taxon>Anoplura</taxon>
        <taxon>Polyplacidae</taxon>
        <taxon>Polyplax</taxon>
    </lineage>
</organism>
<gene>
    <name evidence="4" type="ORF">RUM44_002957</name>
</gene>
<comment type="subcellular location">
    <subcellularLocation>
        <location evidence="3">Cytoplasm</location>
        <location evidence="3">Cytoskeleton</location>
        <location evidence="3">Cilium axoneme</location>
    </subcellularLocation>
</comment>
<keyword evidence="2" id="KW-0963">Cytoplasm</keyword>
<keyword evidence="3" id="KW-0282">Flagellum</keyword>
<dbReference type="InterPro" id="IPR000435">
    <property type="entry name" value="Tektins"/>
</dbReference>
<dbReference type="PANTHER" id="PTHR19960:SF7">
    <property type="entry name" value="TEKTIN"/>
    <property type="match status" value="1"/>
</dbReference>
<dbReference type="InterPro" id="IPR048256">
    <property type="entry name" value="Tektin-like"/>
</dbReference>
<sequence>MVYTISMAEKPVPHISEADWKAKIWNMKAVAQTKTSNSYDLRNDVRQTRNEAVISRRWANYHNNLRISDRLTEIRRWMNIIGGALQNLKLQSELLLAEKFETEKELEKYCFCLNTIGECRFLRDSKNKLNLINDGVANEVQLEIDSLEATKKFLSQKCFSAWEQNNRLVELIFKLENDMSDKTEALEIDLGVLKLDSTSVTATYKPDVLRLPSSVMPLETWTEKLHANHVAADNECATAAKLRESLALAREKCKMDYLAQYEATNYALRRRSYETIRLKTELEYQKKNVLDEMQKLSVELDRITKCREETIHYQKCAESRLETRNQRPANESTRDEAQMGLYNEIVTLRETVETINKKIAQTKSTYNQMESYLLELETEIKYQEQSIKLDDEALDIHQSLIQMTPISQIDKNIELLNMAKELPPERPVVQ</sequence>
<evidence type="ECO:0000256" key="2">
    <source>
        <dbReference type="ARBA" id="ARBA00022490"/>
    </source>
</evidence>